<dbReference type="PATRIC" id="fig|1618732.3.peg.705"/>
<feature type="transmembrane region" description="Helical" evidence="1">
    <location>
        <begin position="20"/>
        <end position="39"/>
    </location>
</feature>
<reference evidence="2 3" key="1">
    <citation type="journal article" date="2015" name="Nature">
        <title>rRNA introns, odd ribosomes, and small enigmatic genomes across a large radiation of phyla.</title>
        <authorList>
            <person name="Brown C.T."/>
            <person name="Hug L.A."/>
            <person name="Thomas B.C."/>
            <person name="Sharon I."/>
            <person name="Castelle C.J."/>
            <person name="Singh A."/>
            <person name="Wilkins M.J."/>
            <person name="Williams K.H."/>
            <person name="Banfield J.F."/>
        </authorList>
    </citation>
    <scope>NUCLEOTIDE SEQUENCE [LARGE SCALE GENOMIC DNA]</scope>
</reference>
<keyword evidence="1" id="KW-0812">Transmembrane</keyword>
<gene>
    <name evidence="2" type="ORF">UX31_C0019G0013</name>
</gene>
<comment type="caution">
    <text evidence="2">The sequence shown here is derived from an EMBL/GenBank/DDBJ whole genome shotgun (WGS) entry which is preliminary data.</text>
</comment>
<name>A0A0G1NL20_9BACT</name>
<evidence type="ECO:0000256" key="1">
    <source>
        <dbReference type="SAM" id="Phobius"/>
    </source>
</evidence>
<keyword evidence="1" id="KW-0472">Membrane</keyword>
<organism evidence="2 3">
    <name type="scientific">Candidatus Nomurabacteria bacterium GW2011_GWA1_46_11</name>
    <dbReference type="NCBI Taxonomy" id="1618732"/>
    <lineage>
        <taxon>Bacteria</taxon>
        <taxon>Candidatus Nomuraibacteriota</taxon>
    </lineage>
</organism>
<dbReference type="NCBIfam" id="TIGR02532">
    <property type="entry name" value="IV_pilin_GFxxxE"/>
    <property type="match status" value="1"/>
</dbReference>
<proteinExistence type="predicted"/>
<dbReference type="SUPFAM" id="SSF54523">
    <property type="entry name" value="Pili subunits"/>
    <property type="match status" value="1"/>
</dbReference>
<dbReference type="Pfam" id="PF07963">
    <property type="entry name" value="N_methyl"/>
    <property type="match status" value="1"/>
</dbReference>
<dbReference type="AlphaFoldDB" id="A0A0G1NL20"/>
<dbReference type="PROSITE" id="PS00409">
    <property type="entry name" value="PROKAR_NTER_METHYL"/>
    <property type="match status" value="1"/>
</dbReference>
<accession>A0A0G1NL20</accession>
<keyword evidence="1" id="KW-1133">Transmembrane helix</keyword>
<sequence>MPTSKSSGSFRRNRKGFTLIEIVVVMGVVAVLSSLMLGYSQRNSKQVLLATSQAKLASIFARAKFLSIQSFFYSGPRNEIICGHGVGIDTDTKKIFIFQDIIDEGPCSKDLDDYELDAGDKILGGELNQLNLADKGVNITTDSEYVIFIPPEPVVKFSGSTEESSVFISDADNENFKLGVTVTKDGQIRMD</sequence>
<evidence type="ECO:0000313" key="2">
    <source>
        <dbReference type="EMBL" id="KKU21284.1"/>
    </source>
</evidence>
<dbReference type="InterPro" id="IPR045584">
    <property type="entry name" value="Pilin-like"/>
</dbReference>
<dbReference type="EMBL" id="LCLS01000019">
    <property type="protein sequence ID" value="KKU21284.1"/>
    <property type="molecule type" value="Genomic_DNA"/>
</dbReference>
<protein>
    <submittedName>
        <fullName evidence="2">Uncharacterized protein</fullName>
    </submittedName>
</protein>
<evidence type="ECO:0000313" key="3">
    <source>
        <dbReference type="Proteomes" id="UP000034107"/>
    </source>
</evidence>
<dbReference type="Proteomes" id="UP000034107">
    <property type="component" value="Unassembled WGS sequence"/>
</dbReference>
<dbReference type="InterPro" id="IPR012902">
    <property type="entry name" value="N_methyl_site"/>
</dbReference>